<gene>
    <name evidence="1" type="ORF">OB919_16040</name>
</gene>
<dbReference type="EMBL" id="JAOPJZ010000017">
    <property type="protein sequence ID" value="MCU4753476.1"/>
    <property type="molecule type" value="Genomic_DNA"/>
</dbReference>
<comment type="caution">
    <text evidence="1">The sequence shown here is derived from an EMBL/GenBank/DDBJ whole genome shotgun (WGS) entry which is preliminary data.</text>
</comment>
<sequence length="118" mass="13464">MDRNQLSEEWSQAYDEALNELYHEATPGIDLNEVDEPAGDDEPPLYLQHYLDADTQEEVIESVLDRYEIPEDLYFEAKKSLLLSKAPSTSLGNVERAREDYGLEPVSEMLEPGENDTL</sequence>
<evidence type="ECO:0000313" key="1">
    <source>
        <dbReference type="EMBL" id="MCU4753476.1"/>
    </source>
</evidence>
<accession>A0AAP3E7C6</accession>
<keyword evidence="2" id="KW-1185">Reference proteome</keyword>
<dbReference type="RefSeq" id="WP_342809793.1">
    <property type="nucleotide sequence ID" value="NZ_JAOPJZ010000017.1"/>
</dbReference>
<dbReference type="AlphaFoldDB" id="A0AAP3E7C6"/>
<protein>
    <submittedName>
        <fullName evidence="1">Uncharacterized protein</fullName>
    </submittedName>
</protein>
<evidence type="ECO:0000313" key="2">
    <source>
        <dbReference type="Proteomes" id="UP001321047"/>
    </source>
</evidence>
<organism evidence="1 2">
    <name type="scientific">Natronosalvus hydrolyticus</name>
    <dbReference type="NCBI Taxonomy" id="2979988"/>
    <lineage>
        <taxon>Archaea</taxon>
        <taxon>Methanobacteriati</taxon>
        <taxon>Methanobacteriota</taxon>
        <taxon>Stenosarchaea group</taxon>
        <taxon>Halobacteria</taxon>
        <taxon>Halobacteriales</taxon>
        <taxon>Natrialbaceae</taxon>
        <taxon>Natronosalvus</taxon>
    </lineage>
</organism>
<proteinExistence type="predicted"/>
<reference evidence="1 2" key="1">
    <citation type="submission" date="2022-09" db="EMBL/GenBank/DDBJ databases">
        <title>Enrichment on poylsaccharides allowed isolation of novel metabolic and taxonomic groups of Haloarchaea.</title>
        <authorList>
            <person name="Sorokin D.Y."/>
            <person name="Elcheninov A.G."/>
            <person name="Khizhniak T.V."/>
            <person name="Kolganova T.V."/>
            <person name="Kublanov I.V."/>
        </authorList>
    </citation>
    <scope>NUCLEOTIDE SEQUENCE [LARGE SCALE GENOMIC DNA]</scope>
    <source>
        <strain evidence="1 2">AArc-curdl1</strain>
    </source>
</reference>
<dbReference type="Proteomes" id="UP001321047">
    <property type="component" value="Unassembled WGS sequence"/>
</dbReference>
<name>A0AAP3E7C6_9EURY</name>